<comment type="subcellular location">
    <subcellularLocation>
        <location evidence="2">Endoplasmic reticulum membrane</location>
        <topology evidence="2">Multi-pass membrane protein</topology>
    </subcellularLocation>
</comment>
<dbReference type="InterPro" id="IPR040162">
    <property type="entry name" value="MGST1-like"/>
</dbReference>
<dbReference type="GO" id="GO:0016020">
    <property type="term" value="C:membrane"/>
    <property type="evidence" value="ECO:0007669"/>
    <property type="project" value="InterPro"/>
</dbReference>
<evidence type="ECO:0000256" key="3">
    <source>
        <dbReference type="ARBA" id="ARBA00012452"/>
    </source>
</evidence>
<name>A6GKC0_9BACT</name>
<dbReference type="Pfam" id="PF01124">
    <property type="entry name" value="MAPEG"/>
    <property type="match status" value="1"/>
</dbReference>
<evidence type="ECO:0000256" key="4">
    <source>
        <dbReference type="ARBA" id="ARBA00022679"/>
    </source>
</evidence>
<reference evidence="14 15" key="1">
    <citation type="submission" date="2007-06" db="EMBL/GenBank/DDBJ databases">
        <authorList>
            <person name="Shimkets L."/>
            <person name="Ferriera S."/>
            <person name="Johnson J."/>
            <person name="Kravitz S."/>
            <person name="Beeson K."/>
            <person name="Sutton G."/>
            <person name="Rogers Y.-H."/>
            <person name="Friedman R."/>
            <person name="Frazier M."/>
            <person name="Venter J.C."/>
        </authorList>
    </citation>
    <scope>NUCLEOTIDE SEQUENCE [LARGE SCALE GENOMIC DNA]</scope>
    <source>
        <strain evidence="14 15">SIR-1</strain>
    </source>
</reference>
<evidence type="ECO:0000313" key="15">
    <source>
        <dbReference type="Proteomes" id="UP000005801"/>
    </source>
</evidence>
<comment type="catalytic activity">
    <reaction evidence="12">
        <text>RX + glutathione = an S-substituted glutathione + a halide anion + H(+)</text>
        <dbReference type="Rhea" id="RHEA:16437"/>
        <dbReference type="ChEBI" id="CHEBI:15378"/>
        <dbReference type="ChEBI" id="CHEBI:16042"/>
        <dbReference type="ChEBI" id="CHEBI:17792"/>
        <dbReference type="ChEBI" id="CHEBI:57925"/>
        <dbReference type="ChEBI" id="CHEBI:90779"/>
        <dbReference type="EC" id="2.5.1.18"/>
    </reaction>
    <physiologicalReaction direction="left-to-right" evidence="12">
        <dbReference type="Rhea" id="RHEA:16438"/>
    </physiologicalReaction>
</comment>
<comment type="subunit">
    <text evidence="10">Homotrimer; The trimer binds only one molecule of glutathione.</text>
</comment>
<dbReference type="InterPro" id="IPR001129">
    <property type="entry name" value="Membr-assoc_MAPEG"/>
</dbReference>
<evidence type="ECO:0000256" key="1">
    <source>
        <dbReference type="ARBA" id="ARBA00003701"/>
    </source>
</evidence>
<dbReference type="RefSeq" id="WP_006977156.1">
    <property type="nucleotide sequence ID" value="NZ_ABCS01000190.1"/>
</dbReference>
<dbReference type="Gene3D" id="1.20.120.550">
    <property type="entry name" value="Membrane associated eicosanoid/glutathione metabolism-like domain"/>
    <property type="match status" value="1"/>
</dbReference>
<dbReference type="EC" id="2.5.1.18" evidence="3"/>
<dbReference type="AlphaFoldDB" id="A6GKC0"/>
<keyword evidence="15" id="KW-1185">Reference proteome</keyword>
<evidence type="ECO:0000256" key="11">
    <source>
        <dbReference type="ARBA" id="ARBA00039397"/>
    </source>
</evidence>
<evidence type="ECO:0000256" key="5">
    <source>
        <dbReference type="ARBA" id="ARBA00022692"/>
    </source>
</evidence>
<protein>
    <recommendedName>
        <fullName evidence="11">Microsomal glutathione S-transferase 1</fullName>
        <ecNumber evidence="3">2.5.1.18</ecNumber>
    </recommendedName>
</protein>
<organism evidence="14 15">
    <name type="scientific">Plesiocystis pacifica SIR-1</name>
    <dbReference type="NCBI Taxonomy" id="391625"/>
    <lineage>
        <taxon>Bacteria</taxon>
        <taxon>Pseudomonadati</taxon>
        <taxon>Myxococcota</taxon>
        <taxon>Polyangia</taxon>
        <taxon>Nannocystales</taxon>
        <taxon>Nannocystaceae</taxon>
        <taxon>Plesiocystis</taxon>
    </lineage>
</organism>
<evidence type="ECO:0000256" key="13">
    <source>
        <dbReference type="SAM" id="Phobius"/>
    </source>
</evidence>
<accession>A6GKC0</accession>
<evidence type="ECO:0000256" key="2">
    <source>
        <dbReference type="ARBA" id="ARBA00004477"/>
    </source>
</evidence>
<evidence type="ECO:0000256" key="10">
    <source>
        <dbReference type="ARBA" id="ARBA00038540"/>
    </source>
</evidence>
<evidence type="ECO:0000256" key="6">
    <source>
        <dbReference type="ARBA" id="ARBA00022824"/>
    </source>
</evidence>
<comment type="caution">
    <text evidence="14">The sequence shown here is derived from an EMBL/GenBank/DDBJ whole genome shotgun (WGS) entry which is preliminary data.</text>
</comment>
<keyword evidence="4 14" id="KW-0808">Transferase</keyword>
<feature type="transmembrane region" description="Helical" evidence="13">
    <location>
        <begin position="6"/>
        <end position="27"/>
    </location>
</feature>
<dbReference type="Proteomes" id="UP000005801">
    <property type="component" value="Unassembled WGS sequence"/>
</dbReference>
<evidence type="ECO:0000256" key="9">
    <source>
        <dbReference type="ARBA" id="ARBA00023136"/>
    </source>
</evidence>
<dbReference type="PANTHER" id="PTHR10689:SF6">
    <property type="entry name" value="MICROSOMAL GLUTATHIONE S-TRANSFERASE 1"/>
    <property type="match status" value="1"/>
</dbReference>
<feature type="transmembrane region" description="Helical" evidence="13">
    <location>
        <begin position="74"/>
        <end position="97"/>
    </location>
</feature>
<evidence type="ECO:0000313" key="14">
    <source>
        <dbReference type="EMBL" id="EDM73679.1"/>
    </source>
</evidence>
<dbReference type="EMBL" id="ABCS01000190">
    <property type="protein sequence ID" value="EDM73679.1"/>
    <property type="molecule type" value="Genomic_DNA"/>
</dbReference>
<dbReference type="GO" id="GO:0004364">
    <property type="term" value="F:glutathione transferase activity"/>
    <property type="evidence" value="ECO:0007669"/>
    <property type="project" value="UniProtKB-EC"/>
</dbReference>
<keyword evidence="7 13" id="KW-1133">Transmembrane helix</keyword>
<evidence type="ECO:0000256" key="12">
    <source>
        <dbReference type="ARBA" id="ARBA00049385"/>
    </source>
</evidence>
<evidence type="ECO:0000256" key="8">
    <source>
        <dbReference type="ARBA" id="ARBA00022990"/>
    </source>
</evidence>
<dbReference type="STRING" id="391625.PPSIR1_27123"/>
<proteinExistence type="predicted"/>
<feature type="transmembrane region" description="Helical" evidence="13">
    <location>
        <begin position="117"/>
        <end position="141"/>
    </location>
</feature>
<sequence length="142" mass="15523">MNQEALDVYLLCTTALVLNLFFLVGVIGARRSKAKTFVNPEDADTFKGNLAEAEDPKAARALAAHRNALENIPLFLILGYLHVATGASQTSAIAYFVTFTVARWLHSIVYLRGLQPWRTALFSISFLAMLGIAVRLAIVALT</sequence>
<dbReference type="SUPFAM" id="SSF161084">
    <property type="entry name" value="MAPEG domain-like"/>
    <property type="match status" value="1"/>
</dbReference>
<keyword evidence="8" id="KW-0007">Acetylation</keyword>
<gene>
    <name evidence="14" type="ORF">PPSIR1_27123</name>
</gene>
<keyword evidence="5 13" id="KW-0812">Transmembrane</keyword>
<keyword evidence="6" id="KW-0256">Endoplasmic reticulum</keyword>
<keyword evidence="9 13" id="KW-0472">Membrane</keyword>
<dbReference type="PANTHER" id="PTHR10689">
    <property type="entry name" value="MICROSOMAL GLUTATHIONE S-TRANSFERASE 1"/>
    <property type="match status" value="1"/>
</dbReference>
<comment type="function">
    <text evidence="1">Conjugation of reduced glutathione to a wide number of exogenous and endogenous hydrophobic electrophiles.</text>
</comment>
<dbReference type="InterPro" id="IPR023352">
    <property type="entry name" value="MAPEG-like_dom_sf"/>
</dbReference>
<dbReference type="OrthoDB" id="6365081at2"/>
<evidence type="ECO:0000256" key="7">
    <source>
        <dbReference type="ARBA" id="ARBA00022989"/>
    </source>
</evidence>